<sequence length="217" mass="22773">MLVFNLAVILSLVFGVWADVGCTTGQLESSGCLGLSTLREEMAILEEDGLPRIPGPSQRLGEEEALYPVGPGRPPVGQVGLLREKRDLRGLPGPIGLPGPPGEMGSSGYPGLPGMRGMPGPPGSRPCVTSREKRETLSSMRAEDDSSQLSNSPNLHYNGLLRKNRRIPRQARLVGLQGYPGPSGLPGLKGERGLPGRHGLTGPPGPPGLPGVCVMPR</sequence>
<feature type="region of interest" description="Disordered" evidence="1">
    <location>
        <begin position="116"/>
        <end position="157"/>
    </location>
</feature>
<dbReference type="Pfam" id="PF01391">
    <property type="entry name" value="Collagen"/>
    <property type="match status" value="1"/>
</dbReference>
<dbReference type="PANTHER" id="PTHR24023:SF854">
    <property type="entry name" value="COLLAGEN ALPHA-1(IV) CHAIN"/>
    <property type="match status" value="1"/>
</dbReference>
<dbReference type="GO" id="GO:0005615">
    <property type="term" value="C:extracellular space"/>
    <property type="evidence" value="ECO:0007669"/>
    <property type="project" value="TreeGrafter"/>
</dbReference>
<protein>
    <submittedName>
        <fullName evidence="3">Uncharacterized protein</fullName>
    </submittedName>
</protein>
<accession>A0A1B6LQA6</accession>
<dbReference type="GO" id="GO:0031012">
    <property type="term" value="C:extracellular matrix"/>
    <property type="evidence" value="ECO:0007669"/>
    <property type="project" value="TreeGrafter"/>
</dbReference>
<dbReference type="InterPro" id="IPR008160">
    <property type="entry name" value="Collagen"/>
</dbReference>
<reference evidence="3" key="1">
    <citation type="submission" date="2015-11" db="EMBL/GenBank/DDBJ databases">
        <title>De novo transcriptome assembly of four potential Pierce s Disease insect vectors from Arizona vineyards.</title>
        <authorList>
            <person name="Tassone E.E."/>
        </authorList>
    </citation>
    <scope>NUCLEOTIDE SEQUENCE</scope>
</reference>
<name>A0A1B6LQA6_9HEMI</name>
<dbReference type="AlphaFoldDB" id="A0A1B6LQA6"/>
<feature type="compositionally biased region" description="Basic and acidic residues" evidence="1">
    <location>
        <begin position="130"/>
        <end position="144"/>
    </location>
</feature>
<feature type="chain" id="PRO_5008587618" evidence="2">
    <location>
        <begin position="19"/>
        <end position="217"/>
    </location>
</feature>
<evidence type="ECO:0000256" key="1">
    <source>
        <dbReference type="SAM" id="MobiDB-lite"/>
    </source>
</evidence>
<organism evidence="3">
    <name type="scientific">Graphocephala atropunctata</name>
    <dbReference type="NCBI Taxonomy" id="36148"/>
    <lineage>
        <taxon>Eukaryota</taxon>
        <taxon>Metazoa</taxon>
        <taxon>Ecdysozoa</taxon>
        <taxon>Arthropoda</taxon>
        <taxon>Hexapoda</taxon>
        <taxon>Insecta</taxon>
        <taxon>Pterygota</taxon>
        <taxon>Neoptera</taxon>
        <taxon>Paraneoptera</taxon>
        <taxon>Hemiptera</taxon>
        <taxon>Auchenorrhyncha</taxon>
        <taxon>Membracoidea</taxon>
        <taxon>Cicadellidae</taxon>
        <taxon>Cicadellinae</taxon>
        <taxon>Cicadellini</taxon>
        <taxon>Graphocephala</taxon>
    </lineage>
</organism>
<dbReference type="PANTHER" id="PTHR24023">
    <property type="entry name" value="COLLAGEN ALPHA"/>
    <property type="match status" value="1"/>
</dbReference>
<dbReference type="EMBL" id="GEBQ01014109">
    <property type="protein sequence ID" value="JAT25868.1"/>
    <property type="molecule type" value="Transcribed_RNA"/>
</dbReference>
<keyword evidence="2" id="KW-0732">Signal</keyword>
<dbReference type="InterPro" id="IPR050149">
    <property type="entry name" value="Collagen_superfamily"/>
</dbReference>
<proteinExistence type="predicted"/>
<evidence type="ECO:0000256" key="2">
    <source>
        <dbReference type="SAM" id="SignalP"/>
    </source>
</evidence>
<feature type="signal peptide" evidence="2">
    <location>
        <begin position="1"/>
        <end position="18"/>
    </location>
</feature>
<dbReference type="GO" id="GO:0030020">
    <property type="term" value="F:extracellular matrix structural constituent conferring tensile strength"/>
    <property type="evidence" value="ECO:0007669"/>
    <property type="project" value="TreeGrafter"/>
</dbReference>
<feature type="non-terminal residue" evidence="3">
    <location>
        <position position="217"/>
    </location>
</feature>
<dbReference type="GO" id="GO:0030198">
    <property type="term" value="P:extracellular matrix organization"/>
    <property type="evidence" value="ECO:0007669"/>
    <property type="project" value="TreeGrafter"/>
</dbReference>
<evidence type="ECO:0000313" key="3">
    <source>
        <dbReference type="EMBL" id="JAT25868.1"/>
    </source>
</evidence>
<feature type="region of interest" description="Disordered" evidence="1">
    <location>
        <begin position="177"/>
        <end position="217"/>
    </location>
</feature>
<gene>
    <name evidence="3" type="ORF">g.26066</name>
</gene>